<dbReference type="KEGG" id="kbs:EPA93_05805"/>
<gene>
    <name evidence="3" type="ORF">EPA93_05805</name>
</gene>
<accession>A0A4P6JK74</accession>
<protein>
    <submittedName>
        <fullName evidence="3">Nitroreductase family deazaflavin-dependent oxidoreductase</fullName>
    </submittedName>
</protein>
<evidence type="ECO:0000313" key="3">
    <source>
        <dbReference type="EMBL" id="QBD75544.1"/>
    </source>
</evidence>
<keyword evidence="4" id="KW-1185">Reference proteome</keyword>
<dbReference type="RefSeq" id="WP_129886142.1">
    <property type="nucleotide sequence ID" value="NZ_CP035758.1"/>
</dbReference>
<comment type="catalytic activity">
    <reaction evidence="2">
        <text>oxidized coenzyme F420-(gamma-L-Glu)(n) + a quinol + H(+) = reduced coenzyme F420-(gamma-L-Glu)(n) + a quinone</text>
        <dbReference type="Rhea" id="RHEA:39663"/>
        <dbReference type="Rhea" id="RHEA-COMP:12939"/>
        <dbReference type="Rhea" id="RHEA-COMP:14378"/>
        <dbReference type="ChEBI" id="CHEBI:15378"/>
        <dbReference type="ChEBI" id="CHEBI:24646"/>
        <dbReference type="ChEBI" id="CHEBI:132124"/>
        <dbReference type="ChEBI" id="CHEBI:133980"/>
        <dbReference type="ChEBI" id="CHEBI:139511"/>
    </reaction>
</comment>
<proteinExistence type="inferred from homology"/>
<evidence type="ECO:0000313" key="4">
    <source>
        <dbReference type="Proteomes" id="UP000290365"/>
    </source>
</evidence>
<dbReference type="EMBL" id="CP035758">
    <property type="protein sequence ID" value="QBD75544.1"/>
    <property type="molecule type" value="Genomic_DNA"/>
</dbReference>
<dbReference type="NCBIfam" id="TIGR00026">
    <property type="entry name" value="hi_GC_TIGR00026"/>
    <property type="match status" value="1"/>
</dbReference>
<dbReference type="InterPro" id="IPR012349">
    <property type="entry name" value="Split_barrel_FMN-bd"/>
</dbReference>
<dbReference type="Pfam" id="PF04075">
    <property type="entry name" value="F420H2_quin_red"/>
    <property type="match status" value="1"/>
</dbReference>
<comment type="similarity">
    <text evidence="1">Belongs to the F420H(2)-dependent quinone reductase family.</text>
</comment>
<evidence type="ECO:0000256" key="1">
    <source>
        <dbReference type="ARBA" id="ARBA00008710"/>
    </source>
</evidence>
<dbReference type="GO" id="GO:0016491">
    <property type="term" value="F:oxidoreductase activity"/>
    <property type="evidence" value="ECO:0007669"/>
    <property type="project" value="InterPro"/>
</dbReference>
<sequence length="142" mass="15986">MTELNMNDWNQQIIEEFRIHGGKVKGAFEGVPLLLLTTTGAKSGQKRINPLTYFRDGERLFIFATKGGAPTNPGWYYNMLAHPHVTVELGTEQFEATAVLLAGEERDKVYAREVQIHPGAADYEKKTTRKIPVVELVRRQSA</sequence>
<dbReference type="Gene3D" id="2.30.110.10">
    <property type="entry name" value="Electron Transport, Fmn-binding Protein, Chain A"/>
    <property type="match status" value="1"/>
</dbReference>
<evidence type="ECO:0000256" key="2">
    <source>
        <dbReference type="ARBA" id="ARBA00049106"/>
    </source>
</evidence>
<name>A0A4P6JK74_KTERU</name>
<organism evidence="3 4">
    <name type="scientific">Ktedonosporobacter rubrisoli</name>
    <dbReference type="NCBI Taxonomy" id="2509675"/>
    <lineage>
        <taxon>Bacteria</taxon>
        <taxon>Bacillati</taxon>
        <taxon>Chloroflexota</taxon>
        <taxon>Ktedonobacteria</taxon>
        <taxon>Ktedonobacterales</taxon>
        <taxon>Ktedonosporobacteraceae</taxon>
        <taxon>Ktedonosporobacter</taxon>
    </lineage>
</organism>
<dbReference type="Proteomes" id="UP000290365">
    <property type="component" value="Chromosome"/>
</dbReference>
<dbReference type="PANTHER" id="PTHR39428">
    <property type="entry name" value="F420H(2)-DEPENDENT QUINONE REDUCTASE RV1261C"/>
    <property type="match status" value="1"/>
</dbReference>
<dbReference type="AlphaFoldDB" id="A0A4P6JK74"/>
<dbReference type="OrthoDB" id="162096at2"/>
<dbReference type="InterPro" id="IPR004378">
    <property type="entry name" value="F420H2_quin_Rdtase"/>
</dbReference>
<dbReference type="SUPFAM" id="SSF50475">
    <property type="entry name" value="FMN-binding split barrel"/>
    <property type="match status" value="1"/>
</dbReference>
<reference evidence="3 4" key="1">
    <citation type="submission" date="2019-01" db="EMBL/GenBank/DDBJ databases">
        <title>Ktedonosporobacter rubrisoli SCAWS-G2.</title>
        <authorList>
            <person name="Huang Y."/>
            <person name="Yan B."/>
        </authorList>
    </citation>
    <scope>NUCLEOTIDE SEQUENCE [LARGE SCALE GENOMIC DNA]</scope>
    <source>
        <strain evidence="3 4">SCAWS-G2</strain>
    </source>
</reference>
<dbReference type="PANTHER" id="PTHR39428:SF1">
    <property type="entry name" value="F420H(2)-DEPENDENT QUINONE REDUCTASE RV1261C"/>
    <property type="match status" value="1"/>
</dbReference>
<dbReference type="GO" id="GO:0070967">
    <property type="term" value="F:coenzyme F420 binding"/>
    <property type="evidence" value="ECO:0007669"/>
    <property type="project" value="TreeGrafter"/>
</dbReference>
<dbReference type="GO" id="GO:0005886">
    <property type="term" value="C:plasma membrane"/>
    <property type="evidence" value="ECO:0007669"/>
    <property type="project" value="TreeGrafter"/>
</dbReference>